<feature type="domain" description="Cytochrome c" evidence="17">
    <location>
        <begin position="67"/>
        <end position="168"/>
    </location>
</feature>
<dbReference type="AlphaFoldDB" id="A0A8J3HV51"/>
<comment type="caution">
    <text evidence="18">The sequence shown here is derived from an EMBL/GenBank/DDBJ whole genome shotgun (WGS) entry which is preliminary data.</text>
</comment>
<feature type="transmembrane region" description="Helical" evidence="16">
    <location>
        <begin position="12"/>
        <end position="31"/>
    </location>
</feature>
<dbReference type="EMBL" id="BNGU01000027">
    <property type="protein sequence ID" value="GHM59685.1"/>
    <property type="molecule type" value="Genomic_DNA"/>
</dbReference>
<dbReference type="InterPro" id="IPR009056">
    <property type="entry name" value="Cyt_c-like_dom"/>
</dbReference>
<dbReference type="Pfam" id="PF00034">
    <property type="entry name" value="Cytochrom_C"/>
    <property type="match status" value="1"/>
</dbReference>
<evidence type="ECO:0000256" key="11">
    <source>
        <dbReference type="ARBA" id="ARBA00022982"/>
    </source>
</evidence>
<dbReference type="Proteomes" id="UP000637906">
    <property type="component" value="Unassembled WGS sequence"/>
</dbReference>
<comment type="subcellular location">
    <subcellularLocation>
        <location evidence="2">Cell membrane</location>
        <topology evidence="2">Single-pass type II membrane protein</topology>
    </subcellularLocation>
</comment>
<dbReference type="SUPFAM" id="SSF46626">
    <property type="entry name" value="Cytochrome c"/>
    <property type="match status" value="1"/>
</dbReference>
<evidence type="ECO:0000256" key="8">
    <source>
        <dbReference type="ARBA" id="ARBA00022692"/>
    </source>
</evidence>
<evidence type="ECO:0000313" key="18">
    <source>
        <dbReference type="EMBL" id="GHM59685.1"/>
    </source>
</evidence>
<keyword evidence="7 15" id="KW-0349">Heme</keyword>
<dbReference type="Gene3D" id="1.10.760.10">
    <property type="entry name" value="Cytochrome c-like domain"/>
    <property type="match status" value="1"/>
</dbReference>
<keyword evidence="8 16" id="KW-0812">Transmembrane</keyword>
<dbReference type="InterPro" id="IPR002327">
    <property type="entry name" value="Cyt_c_1A/1B"/>
</dbReference>
<evidence type="ECO:0000313" key="19">
    <source>
        <dbReference type="Proteomes" id="UP000637906"/>
    </source>
</evidence>
<dbReference type="GO" id="GO:0020037">
    <property type="term" value="F:heme binding"/>
    <property type="evidence" value="ECO:0007669"/>
    <property type="project" value="InterPro"/>
</dbReference>
<dbReference type="PANTHER" id="PTHR11961">
    <property type="entry name" value="CYTOCHROME C"/>
    <property type="match status" value="1"/>
</dbReference>
<keyword evidence="10" id="KW-0735">Signal-anchor</keyword>
<keyword evidence="13 15" id="KW-0408">Iron</keyword>
<keyword evidence="9 15" id="KW-0479">Metal-binding</keyword>
<evidence type="ECO:0000256" key="2">
    <source>
        <dbReference type="ARBA" id="ARBA00004401"/>
    </source>
</evidence>
<evidence type="ECO:0000256" key="14">
    <source>
        <dbReference type="ARBA" id="ARBA00023136"/>
    </source>
</evidence>
<evidence type="ECO:0000256" key="9">
    <source>
        <dbReference type="ARBA" id="ARBA00022723"/>
    </source>
</evidence>
<gene>
    <name evidence="18" type="primary">cycM</name>
    <name evidence="18" type="ORF">sL5_06780</name>
</gene>
<comment type="function">
    <text evidence="1">May be involved in electron transfer from bc1 complex to aa3.</text>
</comment>
<name>A0A8J3HV51_9RICK</name>
<comment type="similarity">
    <text evidence="3">Belongs to the cytochrome c family.</text>
</comment>
<evidence type="ECO:0000256" key="6">
    <source>
        <dbReference type="ARBA" id="ARBA00022475"/>
    </source>
</evidence>
<sequence length="179" mass="19585">MDNFELNKIAGAILLSALVIMVISNIVDVLYNPAEHTVIEGQKIEVASSTTGQQDIILDIAALMESSSAEKGKVAAKKCIACHTFEQGGPNRVGPNLWNIVGNKKAHLGGSFNYSKPMLEKEGSWGYEELFEFLRSPRSYIKGTRMAFAGISKPQEIADIISYLRSMSNNPVPLPKKVE</sequence>
<organism evidence="18 19">
    <name type="scientific">Candidatus Mesenet longicola</name>
    <dbReference type="NCBI Taxonomy" id="1892558"/>
    <lineage>
        <taxon>Bacteria</taxon>
        <taxon>Pseudomonadati</taxon>
        <taxon>Pseudomonadota</taxon>
        <taxon>Alphaproteobacteria</taxon>
        <taxon>Rickettsiales</taxon>
        <taxon>Anaplasmataceae</taxon>
        <taxon>Candidatus Mesenet</taxon>
    </lineage>
</organism>
<accession>A0A8J3HV51</accession>
<evidence type="ECO:0000256" key="4">
    <source>
        <dbReference type="ARBA" id="ARBA00015074"/>
    </source>
</evidence>
<dbReference type="InterPro" id="IPR036909">
    <property type="entry name" value="Cyt_c-like_dom_sf"/>
</dbReference>
<dbReference type="PROSITE" id="PS51007">
    <property type="entry name" value="CYTC"/>
    <property type="match status" value="1"/>
</dbReference>
<keyword evidence="14 16" id="KW-0472">Membrane</keyword>
<dbReference type="PRINTS" id="PR00604">
    <property type="entry name" value="CYTCHRMECIAB"/>
</dbReference>
<evidence type="ECO:0000256" key="1">
    <source>
        <dbReference type="ARBA" id="ARBA00002071"/>
    </source>
</evidence>
<evidence type="ECO:0000259" key="17">
    <source>
        <dbReference type="PROSITE" id="PS51007"/>
    </source>
</evidence>
<evidence type="ECO:0000256" key="15">
    <source>
        <dbReference type="PROSITE-ProRule" id="PRU00433"/>
    </source>
</evidence>
<evidence type="ECO:0000256" key="5">
    <source>
        <dbReference type="ARBA" id="ARBA00022448"/>
    </source>
</evidence>
<evidence type="ECO:0000256" key="7">
    <source>
        <dbReference type="ARBA" id="ARBA00022617"/>
    </source>
</evidence>
<keyword evidence="6" id="KW-1003">Cell membrane</keyword>
<evidence type="ECO:0000256" key="12">
    <source>
        <dbReference type="ARBA" id="ARBA00022989"/>
    </source>
</evidence>
<evidence type="ECO:0000256" key="3">
    <source>
        <dbReference type="ARBA" id="ARBA00006488"/>
    </source>
</evidence>
<dbReference type="GO" id="GO:0046872">
    <property type="term" value="F:metal ion binding"/>
    <property type="evidence" value="ECO:0007669"/>
    <property type="project" value="UniProtKB-KW"/>
</dbReference>
<evidence type="ECO:0000256" key="16">
    <source>
        <dbReference type="SAM" id="Phobius"/>
    </source>
</evidence>
<keyword evidence="12 16" id="KW-1133">Transmembrane helix</keyword>
<keyword evidence="5" id="KW-0813">Transport</keyword>
<proteinExistence type="inferred from homology"/>
<dbReference type="GO" id="GO:0005886">
    <property type="term" value="C:plasma membrane"/>
    <property type="evidence" value="ECO:0007669"/>
    <property type="project" value="UniProtKB-SubCell"/>
</dbReference>
<evidence type="ECO:0000256" key="13">
    <source>
        <dbReference type="ARBA" id="ARBA00023004"/>
    </source>
</evidence>
<protein>
    <recommendedName>
        <fullName evidence="4">Cytochrome c homolog</fullName>
    </recommendedName>
</protein>
<keyword evidence="11" id="KW-0249">Electron transport</keyword>
<dbReference type="FunFam" id="1.10.760.10:FF:000026">
    <property type="entry name" value="Cytochrome C, membrane-bound"/>
    <property type="match status" value="1"/>
</dbReference>
<evidence type="ECO:0000256" key="10">
    <source>
        <dbReference type="ARBA" id="ARBA00022968"/>
    </source>
</evidence>
<dbReference type="GO" id="GO:0009055">
    <property type="term" value="F:electron transfer activity"/>
    <property type="evidence" value="ECO:0007669"/>
    <property type="project" value="InterPro"/>
</dbReference>
<reference evidence="18 19" key="1">
    <citation type="journal article" date="2021" name="Microb. Ecol.">
        <title>Candidatus Mesenet longicola: Novel Endosymbionts of Brontispa longissima that Induce Cytoplasmic Incompatibility.</title>
        <authorList>
            <person name="Takano S."/>
            <person name="Gotoh Y."/>
            <person name="Hayashi T."/>
        </authorList>
    </citation>
    <scope>NUCLEOTIDE SEQUENCE [LARGE SCALE GENOMIC DNA]</scope>
    <source>
        <strain evidence="18">L5</strain>
    </source>
</reference>
<keyword evidence="19" id="KW-1185">Reference proteome</keyword>